<proteinExistence type="predicted"/>
<reference evidence="2" key="3">
    <citation type="submission" date="2025-09" db="UniProtKB">
        <authorList>
            <consortium name="Ensembl"/>
        </authorList>
    </citation>
    <scope>IDENTIFICATION</scope>
</reference>
<keyword evidence="1" id="KW-1133">Transmembrane helix</keyword>
<protein>
    <submittedName>
        <fullName evidence="2">Uncharacterized protein</fullName>
    </submittedName>
</protein>
<organism evidence="2 3">
    <name type="scientific">Coturnix japonica</name>
    <name type="common">Japanese quail</name>
    <name type="synonym">Coturnix coturnix japonica</name>
    <dbReference type="NCBI Taxonomy" id="93934"/>
    <lineage>
        <taxon>Eukaryota</taxon>
        <taxon>Metazoa</taxon>
        <taxon>Chordata</taxon>
        <taxon>Craniata</taxon>
        <taxon>Vertebrata</taxon>
        <taxon>Euteleostomi</taxon>
        <taxon>Archelosauria</taxon>
        <taxon>Archosauria</taxon>
        <taxon>Dinosauria</taxon>
        <taxon>Saurischia</taxon>
        <taxon>Theropoda</taxon>
        <taxon>Coelurosauria</taxon>
        <taxon>Aves</taxon>
        <taxon>Neognathae</taxon>
        <taxon>Galloanserae</taxon>
        <taxon>Galliformes</taxon>
        <taxon>Phasianidae</taxon>
        <taxon>Perdicinae</taxon>
        <taxon>Coturnix</taxon>
    </lineage>
</organism>
<reference evidence="2" key="1">
    <citation type="submission" date="2015-11" db="EMBL/GenBank/DDBJ databases">
        <authorList>
            <consortium name="International Coturnix japonica Genome Analysis Consortium"/>
            <person name="Warren W."/>
            <person name="Burt D.W."/>
            <person name="Antin P.B."/>
            <person name="Lanford R."/>
            <person name="Gros J."/>
            <person name="Wilson R.K."/>
        </authorList>
    </citation>
    <scope>NUCLEOTIDE SEQUENCE [LARGE SCALE GENOMIC DNA]</scope>
</reference>
<dbReference type="AlphaFoldDB" id="A0A8C2Y6G8"/>
<reference evidence="2" key="2">
    <citation type="submission" date="2025-08" db="UniProtKB">
        <authorList>
            <consortium name="Ensembl"/>
        </authorList>
    </citation>
    <scope>IDENTIFICATION</scope>
</reference>
<accession>A0A8C2Y6G8</accession>
<sequence length="126" mass="13384">MGQWVDSELWLPTILPWLILHCSLAAFCYHRWPQSTPRCHQKKTVARMDATDGGPRFPEEGGFSSSSACLGGKNKVTFSTVARGCRGPAGNAGGFSSRSLYSLGGCKSTPSCAGRKEAAVSGEAMI</sequence>
<keyword evidence="1" id="KW-0472">Membrane</keyword>
<evidence type="ECO:0000313" key="2">
    <source>
        <dbReference type="Ensembl" id="ENSCJPP00005003494.1"/>
    </source>
</evidence>
<name>A0A8C2Y6G8_COTJA</name>
<keyword evidence="3" id="KW-1185">Reference proteome</keyword>
<keyword evidence="1" id="KW-0812">Transmembrane</keyword>
<feature type="transmembrane region" description="Helical" evidence="1">
    <location>
        <begin position="14"/>
        <end position="32"/>
    </location>
</feature>
<dbReference type="Ensembl" id="ENSCJPT00005006174.1">
    <property type="protein sequence ID" value="ENSCJPP00005003494.1"/>
    <property type="gene ID" value="ENSCJPG00005003659.1"/>
</dbReference>
<evidence type="ECO:0000313" key="3">
    <source>
        <dbReference type="Proteomes" id="UP000694412"/>
    </source>
</evidence>
<evidence type="ECO:0000256" key="1">
    <source>
        <dbReference type="SAM" id="Phobius"/>
    </source>
</evidence>
<dbReference type="Proteomes" id="UP000694412">
    <property type="component" value="Chromosome LGE22C19W28_E50C23"/>
</dbReference>